<dbReference type="EMBL" id="ML978135">
    <property type="protein sequence ID" value="KAF2094306.1"/>
    <property type="molecule type" value="Genomic_DNA"/>
</dbReference>
<evidence type="ECO:0000256" key="1">
    <source>
        <dbReference type="ARBA" id="ARBA00009865"/>
    </source>
</evidence>
<dbReference type="SUPFAM" id="SSF49785">
    <property type="entry name" value="Galactose-binding domain-like"/>
    <property type="match status" value="1"/>
</dbReference>
<keyword evidence="2 4" id="KW-0378">Hydrolase</keyword>
<dbReference type="PANTHER" id="PTHR22925:SF3">
    <property type="entry name" value="GLYCOSYL HYDROLASE FAMILY PROTEIN 43"/>
    <property type="match status" value="1"/>
</dbReference>
<keyword evidence="6" id="KW-1185">Reference proteome</keyword>
<dbReference type="Pfam" id="PF04616">
    <property type="entry name" value="Glyco_hydro_43"/>
    <property type="match status" value="1"/>
</dbReference>
<evidence type="ECO:0000313" key="6">
    <source>
        <dbReference type="Proteomes" id="UP000799772"/>
    </source>
</evidence>
<protein>
    <submittedName>
        <fullName evidence="5">Arabinanase/levansucrase/invertase</fullName>
    </submittedName>
</protein>
<dbReference type="Proteomes" id="UP000799772">
    <property type="component" value="Unassembled WGS sequence"/>
</dbReference>
<comment type="caution">
    <text evidence="5">The sequence shown here is derived from an EMBL/GenBank/DDBJ whole genome shotgun (WGS) entry which is preliminary data.</text>
</comment>
<dbReference type="AlphaFoldDB" id="A0A9P4I9N3"/>
<dbReference type="PANTHER" id="PTHR22925">
    <property type="entry name" value="GLYCOSYL HYDROLASE 43 FAMILY MEMBER"/>
    <property type="match status" value="1"/>
</dbReference>
<dbReference type="CDD" id="cd04081">
    <property type="entry name" value="CBM35_galactosidase-like"/>
    <property type="match status" value="1"/>
</dbReference>
<dbReference type="CDD" id="cd18821">
    <property type="entry name" value="GH43_Pc3Gal43A-like"/>
    <property type="match status" value="1"/>
</dbReference>
<dbReference type="InterPro" id="IPR023296">
    <property type="entry name" value="Glyco_hydro_beta-prop_sf"/>
</dbReference>
<dbReference type="GO" id="GO:0004553">
    <property type="term" value="F:hydrolase activity, hydrolyzing O-glycosyl compounds"/>
    <property type="evidence" value="ECO:0007669"/>
    <property type="project" value="InterPro"/>
</dbReference>
<evidence type="ECO:0000313" key="5">
    <source>
        <dbReference type="EMBL" id="KAF2094306.1"/>
    </source>
</evidence>
<gene>
    <name evidence="5" type="ORF">NA57DRAFT_46803</name>
</gene>
<dbReference type="Gene3D" id="2.60.120.260">
    <property type="entry name" value="Galactose-binding domain-like"/>
    <property type="match status" value="1"/>
</dbReference>
<reference evidence="5" key="1">
    <citation type="journal article" date="2020" name="Stud. Mycol.">
        <title>101 Dothideomycetes genomes: a test case for predicting lifestyles and emergence of pathogens.</title>
        <authorList>
            <person name="Haridas S."/>
            <person name="Albert R."/>
            <person name="Binder M."/>
            <person name="Bloem J."/>
            <person name="Labutti K."/>
            <person name="Salamov A."/>
            <person name="Andreopoulos B."/>
            <person name="Baker S."/>
            <person name="Barry K."/>
            <person name="Bills G."/>
            <person name="Bluhm B."/>
            <person name="Cannon C."/>
            <person name="Castanera R."/>
            <person name="Culley D."/>
            <person name="Daum C."/>
            <person name="Ezra D."/>
            <person name="Gonzalez J."/>
            <person name="Henrissat B."/>
            <person name="Kuo A."/>
            <person name="Liang C."/>
            <person name="Lipzen A."/>
            <person name="Lutzoni F."/>
            <person name="Magnuson J."/>
            <person name="Mondo S."/>
            <person name="Nolan M."/>
            <person name="Ohm R."/>
            <person name="Pangilinan J."/>
            <person name="Park H.-J."/>
            <person name="Ramirez L."/>
            <person name="Alfaro M."/>
            <person name="Sun H."/>
            <person name="Tritt A."/>
            <person name="Yoshinaga Y."/>
            <person name="Zwiers L.-H."/>
            <person name="Turgeon B."/>
            <person name="Goodwin S."/>
            <person name="Spatafora J."/>
            <person name="Crous P."/>
            <person name="Grigoriev I."/>
        </authorList>
    </citation>
    <scope>NUCLEOTIDE SEQUENCE</scope>
    <source>
        <strain evidence="5">CBS 133067</strain>
    </source>
</reference>
<proteinExistence type="inferred from homology"/>
<accession>A0A9P4I9N3</accession>
<organism evidence="5 6">
    <name type="scientific">Rhizodiscina lignyota</name>
    <dbReference type="NCBI Taxonomy" id="1504668"/>
    <lineage>
        <taxon>Eukaryota</taxon>
        <taxon>Fungi</taxon>
        <taxon>Dikarya</taxon>
        <taxon>Ascomycota</taxon>
        <taxon>Pezizomycotina</taxon>
        <taxon>Dothideomycetes</taxon>
        <taxon>Pleosporomycetidae</taxon>
        <taxon>Aulographales</taxon>
        <taxon>Rhizodiscinaceae</taxon>
        <taxon>Rhizodiscina</taxon>
    </lineage>
</organism>
<dbReference type="OrthoDB" id="9970295at2759"/>
<dbReference type="SUPFAM" id="SSF75005">
    <property type="entry name" value="Arabinanase/levansucrase/invertase"/>
    <property type="match status" value="1"/>
</dbReference>
<keyword evidence="3 4" id="KW-0326">Glycosidase</keyword>
<evidence type="ECO:0000256" key="2">
    <source>
        <dbReference type="ARBA" id="ARBA00022801"/>
    </source>
</evidence>
<dbReference type="GO" id="GO:0005975">
    <property type="term" value="P:carbohydrate metabolic process"/>
    <property type="evidence" value="ECO:0007669"/>
    <property type="project" value="InterPro"/>
</dbReference>
<dbReference type="InterPro" id="IPR008979">
    <property type="entry name" value="Galactose-bd-like_sf"/>
</dbReference>
<sequence>MIRSRFFRFAAAAFFVLVTLKLIYNIYRPSIARFVAQIVPGATWTASNTGEHIQAHGGGIVHVDGLYYWIGEDKSKGTFFHSINCYVSSDLVEWNYAESLLTKQSDGDLGPDRIVERPKVIYNGLTQKYVMYMHIDDPKYNEAKVGVATANTVCGAYTYHGSFRPLDQESRDLGLFQDSDGKGFLLTEDRQNGLRIDGLSKDYLSVESNVYTWSEKIESPALIQREGIYFMFGSHLTGWRTNDNVYSTAPSLNGPWSEWRTFAEPGSNTYNSQTNFVLSVGNTSIYMGDRWDPDNLMRSTYIWLPLNIIESTATMRERRNWMLDASGSWSEGVPGPTYEAESATLLGDAEVIECDECGSGKGVGHIEGTSSGVLFSSISSSTSMRATVLIHFLNLDRTQRFCNVRVNGGSRQIVAFLPTGSDATGTSFACVHVTLQKGFNDIELRGTDGLGPVLDKVEVLYP</sequence>
<comment type="similarity">
    <text evidence="1 4">Belongs to the glycosyl hydrolase 43 family.</text>
</comment>
<evidence type="ECO:0000256" key="3">
    <source>
        <dbReference type="ARBA" id="ARBA00023295"/>
    </source>
</evidence>
<dbReference type="Gene3D" id="2.115.10.20">
    <property type="entry name" value="Glycosyl hydrolase domain, family 43"/>
    <property type="match status" value="1"/>
</dbReference>
<dbReference type="InterPro" id="IPR006710">
    <property type="entry name" value="Glyco_hydro_43"/>
</dbReference>
<name>A0A9P4I9N3_9PEZI</name>
<evidence type="ECO:0000256" key="4">
    <source>
        <dbReference type="RuleBase" id="RU361187"/>
    </source>
</evidence>